<evidence type="ECO:0000313" key="11">
    <source>
        <dbReference type="Proteomes" id="UP000664288"/>
    </source>
</evidence>
<keyword evidence="3 8" id="KW-0732">Signal</keyword>
<dbReference type="PANTHER" id="PTHR13887:SF14">
    <property type="entry name" value="DISULFIDE BOND FORMATION PROTEIN D"/>
    <property type="match status" value="1"/>
</dbReference>
<evidence type="ECO:0000256" key="8">
    <source>
        <dbReference type="SAM" id="SignalP"/>
    </source>
</evidence>
<evidence type="ECO:0000256" key="6">
    <source>
        <dbReference type="ARBA" id="ARBA00023284"/>
    </source>
</evidence>
<feature type="signal peptide" evidence="8">
    <location>
        <begin position="1"/>
        <end position="33"/>
    </location>
</feature>
<comment type="caution">
    <text evidence="10">The sequence shown here is derived from an EMBL/GenBank/DDBJ whole genome shotgun (WGS) entry which is preliminary data.</text>
</comment>
<evidence type="ECO:0000256" key="4">
    <source>
        <dbReference type="ARBA" id="ARBA00023002"/>
    </source>
</evidence>
<evidence type="ECO:0000256" key="3">
    <source>
        <dbReference type="ARBA" id="ARBA00022729"/>
    </source>
</evidence>
<evidence type="ECO:0000313" key="10">
    <source>
        <dbReference type="EMBL" id="MBO0902795.1"/>
    </source>
</evidence>
<dbReference type="PANTHER" id="PTHR13887">
    <property type="entry name" value="GLUTATHIONE S-TRANSFERASE KAPPA"/>
    <property type="match status" value="1"/>
</dbReference>
<reference evidence="10 11" key="1">
    <citation type="submission" date="2021-03" db="EMBL/GenBank/DDBJ databases">
        <title>Whole genome sequence of Jiella sp. MQZ13P-4.</title>
        <authorList>
            <person name="Tuo L."/>
        </authorList>
    </citation>
    <scope>NUCLEOTIDE SEQUENCE [LARGE SCALE GENOMIC DNA]</scope>
    <source>
        <strain evidence="10 11">MQZ13P-4</strain>
    </source>
</reference>
<dbReference type="CDD" id="cd02972">
    <property type="entry name" value="DsbA_family"/>
    <property type="match status" value="1"/>
</dbReference>
<proteinExistence type="inferred from homology"/>
<dbReference type="RefSeq" id="WP_207349428.1">
    <property type="nucleotide sequence ID" value="NZ_JAFMPY010000003.1"/>
</dbReference>
<name>A0ABS3IZF3_9HYPH</name>
<comment type="function">
    <text evidence="1">May be required for disulfide bond formation in some proteins.</text>
</comment>
<dbReference type="InterPro" id="IPR013766">
    <property type="entry name" value="Thioredoxin_domain"/>
</dbReference>
<evidence type="ECO:0000256" key="7">
    <source>
        <dbReference type="SAM" id="MobiDB-lite"/>
    </source>
</evidence>
<keyword evidence="11" id="KW-1185">Reference proteome</keyword>
<dbReference type="Gene3D" id="1.10.40.80">
    <property type="match status" value="1"/>
</dbReference>
<gene>
    <name evidence="10" type="ORF">J1C47_04025</name>
</gene>
<dbReference type="InterPro" id="IPR036249">
    <property type="entry name" value="Thioredoxin-like_sf"/>
</dbReference>
<evidence type="ECO:0000256" key="1">
    <source>
        <dbReference type="ARBA" id="ARBA00003565"/>
    </source>
</evidence>
<dbReference type="SUPFAM" id="SSF52833">
    <property type="entry name" value="Thioredoxin-like"/>
    <property type="match status" value="1"/>
</dbReference>
<evidence type="ECO:0000256" key="2">
    <source>
        <dbReference type="ARBA" id="ARBA00005791"/>
    </source>
</evidence>
<protein>
    <submittedName>
        <fullName evidence="10">DsbA family protein</fullName>
    </submittedName>
</protein>
<feature type="chain" id="PRO_5045762316" evidence="8">
    <location>
        <begin position="34"/>
        <end position="266"/>
    </location>
</feature>
<evidence type="ECO:0000259" key="9">
    <source>
        <dbReference type="PROSITE" id="PS51352"/>
    </source>
</evidence>
<dbReference type="PROSITE" id="PS51352">
    <property type="entry name" value="THIOREDOXIN_2"/>
    <property type="match status" value="1"/>
</dbReference>
<accession>A0ABS3IZF3</accession>
<dbReference type="Proteomes" id="UP000664288">
    <property type="component" value="Unassembled WGS sequence"/>
</dbReference>
<dbReference type="EMBL" id="JAFMPY010000003">
    <property type="protein sequence ID" value="MBO0902795.1"/>
    <property type="molecule type" value="Genomic_DNA"/>
</dbReference>
<keyword evidence="4" id="KW-0560">Oxidoreductase</keyword>
<keyword evidence="5" id="KW-1015">Disulfide bond</keyword>
<dbReference type="Gene3D" id="3.40.30.10">
    <property type="entry name" value="Glutaredoxin"/>
    <property type="match status" value="1"/>
</dbReference>
<evidence type="ECO:0000256" key="5">
    <source>
        <dbReference type="ARBA" id="ARBA00023157"/>
    </source>
</evidence>
<organism evidence="10 11">
    <name type="scientific">Jiella sonneratiae</name>
    <dbReference type="NCBI Taxonomy" id="2816856"/>
    <lineage>
        <taxon>Bacteria</taxon>
        <taxon>Pseudomonadati</taxon>
        <taxon>Pseudomonadota</taxon>
        <taxon>Alphaproteobacteria</taxon>
        <taxon>Hyphomicrobiales</taxon>
        <taxon>Aurantimonadaceae</taxon>
        <taxon>Jiella</taxon>
    </lineage>
</organism>
<sequence>MTVQSAKPEASLQKKTRRSLAATAALAALFAVGAVPQATRLADAAENGTRPLLLAQASSSDAAGDAKPAETAAKGDVKLPEPEGHVDVEKLMAKQALPDVVIGDAKAPVTIVEYASMTCSHCRDFHQESYPQIKKDYIDTGKAKLIIREFPFDPRALAAFMLARCAGDDAKRIAMVDVLFDQQPQWAYSNQASAELLKISRLAGMTEDQFKACLNDKELQKKVVDVQQAGENEFGVNATPTFFVNGDKYAGALGAAEMGAVIEKHM</sequence>
<feature type="region of interest" description="Disordered" evidence="7">
    <location>
        <begin position="57"/>
        <end position="81"/>
    </location>
</feature>
<feature type="domain" description="Thioredoxin" evidence="9">
    <location>
        <begin position="68"/>
        <end position="266"/>
    </location>
</feature>
<comment type="similarity">
    <text evidence="2">Belongs to the thioredoxin family. DsbA subfamily.</text>
</comment>
<dbReference type="Pfam" id="PF13462">
    <property type="entry name" value="Thioredoxin_4"/>
    <property type="match status" value="1"/>
</dbReference>
<keyword evidence="6" id="KW-0676">Redox-active center</keyword>
<feature type="compositionally biased region" description="Low complexity" evidence="7">
    <location>
        <begin position="57"/>
        <end position="66"/>
    </location>
</feature>
<dbReference type="InterPro" id="IPR012336">
    <property type="entry name" value="Thioredoxin-like_fold"/>
</dbReference>